<protein>
    <submittedName>
        <fullName evidence="2">Uncharacterized protein</fullName>
    </submittedName>
</protein>
<evidence type="ECO:0000313" key="2">
    <source>
        <dbReference type="EMBL" id="GFR41924.1"/>
    </source>
</evidence>
<dbReference type="Proteomes" id="UP001054857">
    <property type="component" value="Unassembled WGS sequence"/>
</dbReference>
<name>A0AAD3DHH3_9CHLO</name>
<feature type="region of interest" description="Disordered" evidence="1">
    <location>
        <begin position="1"/>
        <end position="23"/>
    </location>
</feature>
<feature type="compositionally biased region" description="Low complexity" evidence="1">
    <location>
        <begin position="13"/>
        <end position="23"/>
    </location>
</feature>
<feature type="non-terminal residue" evidence="2">
    <location>
        <position position="1"/>
    </location>
</feature>
<dbReference type="AlphaFoldDB" id="A0AAD3DHH3"/>
<proteinExistence type="predicted"/>
<gene>
    <name evidence="2" type="ORF">Agub_g2717</name>
</gene>
<dbReference type="EMBL" id="BMAR01000002">
    <property type="protein sequence ID" value="GFR41924.1"/>
    <property type="molecule type" value="Genomic_DNA"/>
</dbReference>
<feature type="region of interest" description="Disordered" evidence="1">
    <location>
        <begin position="41"/>
        <end position="62"/>
    </location>
</feature>
<sequence>VDEDGGDNERSASADASRSSGGATATICHVTSVWEPLWSAAGGATSSASDRNGPPNTTFNTAAPAATAADGAIDPSPLQLRVQDPGRGYTAAASAATVALANLTQRSKDALLAALAGGGAGLLAAQDALHAAATELLNMQLTPN</sequence>
<evidence type="ECO:0000256" key="1">
    <source>
        <dbReference type="SAM" id="MobiDB-lite"/>
    </source>
</evidence>
<keyword evidence="3" id="KW-1185">Reference proteome</keyword>
<evidence type="ECO:0000313" key="3">
    <source>
        <dbReference type="Proteomes" id="UP001054857"/>
    </source>
</evidence>
<accession>A0AAD3DHH3</accession>
<feature type="non-terminal residue" evidence="2">
    <location>
        <position position="144"/>
    </location>
</feature>
<organism evidence="2 3">
    <name type="scientific">Astrephomene gubernaculifera</name>
    <dbReference type="NCBI Taxonomy" id="47775"/>
    <lineage>
        <taxon>Eukaryota</taxon>
        <taxon>Viridiplantae</taxon>
        <taxon>Chlorophyta</taxon>
        <taxon>core chlorophytes</taxon>
        <taxon>Chlorophyceae</taxon>
        <taxon>CS clade</taxon>
        <taxon>Chlamydomonadales</taxon>
        <taxon>Astrephomenaceae</taxon>
        <taxon>Astrephomene</taxon>
    </lineage>
</organism>
<comment type="caution">
    <text evidence="2">The sequence shown here is derived from an EMBL/GenBank/DDBJ whole genome shotgun (WGS) entry which is preliminary data.</text>
</comment>
<reference evidence="2 3" key="1">
    <citation type="journal article" date="2021" name="Sci. Rep.">
        <title>Genome sequencing of the multicellular alga Astrephomene provides insights into convergent evolution of germ-soma differentiation.</title>
        <authorList>
            <person name="Yamashita S."/>
            <person name="Yamamoto K."/>
            <person name="Matsuzaki R."/>
            <person name="Suzuki S."/>
            <person name="Yamaguchi H."/>
            <person name="Hirooka S."/>
            <person name="Minakuchi Y."/>
            <person name="Miyagishima S."/>
            <person name="Kawachi M."/>
            <person name="Toyoda A."/>
            <person name="Nozaki H."/>
        </authorList>
    </citation>
    <scope>NUCLEOTIDE SEQUENCE [LARGE SCALE GENOMIC DNA]</scope>
    <source>
        <strain evidence="2 3">NIES-4017</strain>
    </source>
</reference>